<dbReference type="PATRIC" id="fig|529884.3.peg.317"/>
<evidence type="ECO:0000313" key="3">
    <source>
        <dbReference type="Proteomes" id="UP000067708"/>
    </source>
</evidence>
<reference evidence="2 3" key="1">
    <citation type="journal article" date="2014" name="Int. J. Syst. Evol. Microbiol.">
        <title>Rhodoluna lacicola gen. nov., sp. nov., a planktonic freshwater bacterium with stream-lined genome.</title>
        <authorList>
            <person name="Hahn M."/>
            <person name="Schmidt J."/>
            <person name="Taipale S.J."/>
            <person name="Doolittle W.F."/>
            <person name="Koll U."/>
        </authorList>
    </citation>
    <scope>NUCLEOTIDE SEQUENCE [LARGE SCALE GENOMIC DNA]</scope>
    <source>
        <strain evidence="2 3">MWH-Ta8</strain>
    </source>
</reference>
<dbReference type="PANTHER" id="PTHR36151:SF3">
    <property type="entry name" value="ER-BOUND OXYGENASE MPAB_MPAB'_RUBBER OXYGENASE CATALYTIC DOMAIN-CONTAINING PROTEIN"/>
    <property type="match status" value="1"/>
</dbReference>
<dbReference type="RefSeq" id="WP_051636176.1">
    <property type="nucleotide sequence ID" value="NZ_CP007490.1"/>
</dbReference>
<dbReference type="OrthoDB" id="108890at2"/>
<organism evidence="2 3">
    <name type="scientific">Rhodoluna lacicola</name>
    <dbReference type="NCBI Taxonomy" id="529884"/>
    <lineage>
        <taxon>Bacteria</taxon>
        <taxon>Bacillati</taxon>
        <taxon>Actinomycetota</taxon>
        <taxon>Actinomycetes</taxon>
        <taxon>Micrococcales</taxon>
        <taxon>Microbacteriaceae</taxon>
        <taxon>Luna cluster</taxon>
        <taxon>Luna-1 subcluster</taxon>
        <taxon>Rhodoluna</taxon>
    </lineage>
</organism>
<sequence length="326" mass="35959">MGVDAFENATDVLVTQNTLRKNNALQESLSKRFRRLLSGDPDGVPPWLEVIAAGDDAGFFLPTDAPWVVHADFGTLVGGIRALLMQALHPGSLTGVKNHSRYESDPLGRLAGTIRWLTVTTFGSKTAVMNEASRVNRLHTRVTGEYTTGAGERIPYKAADQDLLLWVHIAFMESFLVAHEEFAWRPIPKGSASTGADNYVSQWSVSVAPLGLEKVPMTRAEMDQTIMDVYHAGLLIRSEDTLQVVEFIRNPPLPGLAKPIYNLLFNAAVISLKPQFRELLGLKAKPRWLIRPLTRGILRFMRTAIGPESPIEDGAIARLRRVGALT</sequence>
<protein>
    <recommendedName>
        <fullName evidence="1">ER-bound oxygenase mpaB/mpaB'/Rubber oxygenase catalytic domain-containing protein</fullName>
    </recommendedName>
</protein>
<keyword evidence="3" id="KW-1185">Reference proteome</keyword>
<evidence type="ECO:0000259" key="1">
    <source>
        <dbReference type="Pfam" id="PF09995"/>
    </source>
</evidence>
<dbReference type="STRING" id="529884.Rhola_00003330"/>
<evidence type="ECO:0000313" key="2">
    <source>
        <dbReference type="EMBL" id="AIC47155.1"/>
    </source>
</evidence>
<dbReference type="HOGENOM" id="CLU_059206_0_0_11"/>
<dbReference type="InterPro" id="IPR018713">
    <property type="entry name" value="MPAB/Lcp_cat_dom"/>
</dbReference>
<dbReference type="EMBL" id="CP007490">
    <property type="protein sequence ID" value="AIC47155.1"/>
    <property type="molecule type" value="Genomic_DNA"/>
</dbReference>
<dbReference type="GO" id="GO:0016491">
    <property type="term" value="F:oxidoreductase activity"/>
    <property type="evidence" value="ECO:0007669"/>
    <property type="project" value="InterPro"/>
</dbReference>
<proteinExistence type="predicted"/>
<dbReference type="Pfam" id="PF09995">
    <property type="entry name" value="MPAB_Lcp_cat"/>
    <property type="match status" value="1"/>
</dbReference>
<gene>
    <name evidence="2" type="ORF">Rhola_00003330</name>
</gene>
<dbReference type="eggNOG" id="COG3662">
    <property type="taxonomic scope" value="Bacteria"/>
</dbReference>
<dbReference type="PANTHER" id="PTHR36151">
    <property type="entry name" value="BLR2777 PROTEIN"/>
    <property type="match status" value="1"/>
</dbReference>
<accession>A0A060JEJ6</accession>
<dbReference type="AlphaFoldDB" id="A0A060JEJ6"/>
<dbReference type="KEGG" id="rla:Rhola_00003330"/>
<dbReference type="Proteomes" id="UP000067708">
    <property type="component" value="Chromosome"/>
</dbReference>
<name>A0A060JEJ6_9MICO</name>
<feature type="domain" description="ER-bound oxygenase mpaB/mpaB'/Rubber oxygenase catalytic" evidence="1">
    <location>
        <begin position="67"/>
        <end position="302"/>
    </location>
</feature>